<name>A0A9J7M4N2_BRAFL</name>
<evidence type="ECO:0000256" key="2">
    <source>
        <dbReference type="ARBA" id="ARBA00022837"/>
    </source>
</evidence>
<accession>A0A9J7M4N2</accession>
<gene>
    <name evidence="6" type="primary">LOC118428258</name>
</gene>
<proteinExistence type="inferred from homology"/>
<dbReference type="Gene3D" id="1.10.238.10">
    <property type="entry name" value="EF-hand"/>
    <property type="match status" value="5"/>
</dbReference>
<keyword evidence="2" id="KW-0106">Calcium</keyword>
<keyword evidence="5" id="KW-1185">Reference proteome</keyword>
<dbReference type="GO" id="GO:0005509">
    <property type="term" value="F:calcium ion binding"/>
    <property type="evidence" value="ECO:0007669"/>
    <property type="project" value="InterPro"/>
</dbReference>
<feature type="domain" description="EF-hand" evidence="4">
    <location>
        <begin position="302"/>
        <end position="328"/>
    </location>
</feature>
<evidence type="ECO:0000256" key="3">
    <source>
        <dbReference type="SAM" id="SignalP"/>
    </source>
</evidence>
<dbReference type="Pfam" id="PF13202">
    <property type="entry name" value="EF-hand_5"/>
    <property type="match status" value="5"/>
</dbReference>
<dbReference type="PANTHER" id="PTHR10827">
    <property type="entry name" value="RETICULOCALBIN"/>
    <property type="match status" value="1"/>
</dbReference>
<evidence type="ECO:0000256" key="1">
    <source>
        <dbReference type="ARBA" id="ARBA00006431"/>
    </source>
</evidence>
<evidence type="ECO:0000313" key="5">
    <source>
        <dbReference type="Proteomes" id="UP000001554"/>
    </source>
</evidence>
<dbReference type="SUPFAM" id="SSF47473">
    <property type="entry name" value="EF-hand"/>
    <property type="match status" value="3"/>
</dbReference>
<evidence type="ECO:0000259" key="4">
    <source>
        <dbReference type="PROSITE" id="PS50222"/>
    </source>
</evidence>
<dbReference type="GeneID" id="118428258"/>
<dbReference type="PROSITE" id="PS50222">
    <property type="entry name" value="EF_HAND_2"/>
    <property type="match status" value="5"/>
</dbReference>
<dbReference type="SMART" id="SM00054">
    <property type="entry name" value="EFh"/>
    <property type="match status" value="5"/>
</dbReference>
<feature type="domain" description="EF-hand" evidence="4">
    <location>
        <begin position="253"/>
        <end position="277"/>
    </location>
</feature>
<protein>
    <submittedName>
        <fullName evidence="6">Uncharacterized protein LOC118428258 isoform X2</fullName>
    </submittedName>
</protein>
<dbReference type="AlphaFoldDB" id="A0A9J7M4N2"/>
<feature type="domain" description="EF-hand" evidence="4">
    <location>
        <begin position="189"/>
        <end position="215"/>
    </location>
</feature>
<dbReference type="InterPro" id="IPR002048">
    <property type="entry name" value="EF_hand_dom"/>
</dbReference>
<keyword evidence="3" id="KW-0732">Signal</keyword>
<organism evidence="5 6">
    <name type="scientific">Branchiostoma floridae</name>
    <name type="common">Florida lancelet</name>
    <name type="synonym">Amphioxus</name>
    <dbReference type="NCBI Taxonomy" id="7739"/>
    <lineage>
        <taxon>Eukaryota</taxon>
        <taxon>Metazoa</taxon>
        <taxon>Chordata</taxon>
        <taxon>Cephalochordata</taxon>
        <taxon>Leptocardii</taxon>
        <taxon>Amphioxiformes</taxon>
        <taxon>Branchiostomatidae</taxon>
        <taxon>Branchiostoma</taxon>
    </lineage>
</organism>
<feature type="domain" description="EF-hand" evidence="4">
    <location>
        <begin position="15"/>
        <end position="50"/>
    </location>
</feature>
<reference evidence="5" key="1">
    <citation type="journal article" date="2020" name="Nat. Ecol. Evol.">
        <title>Deeply conserved synteny resolves early events in vertebrate evolution.</title>
        <authorList>
            <person name="Simakov O."/>
            <person name="Marletaz F."/>
            <person name="Yue J.X."/>
            <person name="O'Connell B."/>
            <person name="Jenkins J."/>
            <person name="Brandt A."/>
            <person name="Calef R."/>
            <person name="Tung C.H."/>
            <person name="Huang T.K."/>
            <person name="Schmutz J."/>
            <person name="Satoh N."/>
            <person name="Yu J.K."/>
            <person name="Putnam N.H."/>
            <person name="Green R.E."/>
            <person name="Rokhsar D.S."/>
        </authorList>
    </citation>
    <scope>NUCLEOTIDE SEQUENCE [LARGE SCALE GENOMIC DNA]</scope>
    <source>
        <strain evidence="5">S238N-H82</strain>
    </source>
</reference>
<sequence length="366" mass="40426">MGPFILFFIAMVAASPVKRQEDLFGLLDLDGDGRLSRNEVLSSIIIDQALLALDSDGDGFITGIQIFELTGNPNDFPMFDANNDGKVSYDEIRQGTNMLRVFDRFDADDNGFLEGPEAAVIVFIYSQIVNAGLAFLSRDQMDTNGDQILSRDEVLNALTLTQVLVAADDDNDGAFTQQQIENVFGAQNFQILDDNMDGVVSFGEFRKVFDLGDVFDFFDSDADGVLTGVEQNSIIGVYNLILNLRDAIPADPLLDTNSDGQLSKDEVVNAMTFDQIMVANDADGDGQFTELEVLSFFDRVYFRRMDVNGDGFVTFDEMRAVIDVGSYFDYLDADGNGFLDGLEQFNVVALYYNVLAYQQANGVNTK</sequence>
<dbReference type="RefSeq" id="XP_035694164.1">
    <property type="nucleotide sequence ID" value="XM_035838271.1"/>
</dbReference>
<feature type="signal peptide" evidence="3">
    <location>
        <begin position="1"/>
        <end position="19"/>
    </location>
</feature>
<dbReference type="PANTHER" id="PTHR10827:SF52">
    <property type="entry name" value="IP16409P"/>
    <property type="match status" value="1"/>
</dbReference>
<dbReference type="InterPro" id="IPR018247">
    <property type="entry name" value="EF_Hand_1_Ca_BS"/>
</dbReference>
<reference evidence="6" key="2">
    <citation type="submission" date="2025-08" db="UniProtKB">
        <authorList>
            <consortium name="RefSeq"/>
        </authorList>
    </citation>
    <scope>IDENTIFICATION</scope>
    <source>
        <strain evidence="6">S238N-H82</strain>
        <tissue evidence="6">Testes</tissue>
    </source>
</reference>
<dbReference type="PROSITE" id="PS00018">
    <property type="entry name" value="EF_HAND_1"/>
    <property type="match status" value="6"/>
</dbReference>
<feature type="domain" description="EF-hand" evidence="4">
    <location>
        <begin position="78"/>
        <end position="102"/>
    </location>
</feature>
<dbReference type="InterPro" id="IPR011992">
    <property type="entry name" value="EF-hand-dom_pair"/>
</dbReference>
<comment type="similarity">
    <text evidence="1">Belongs to the CREC family.</text>
</comment>
<evidence type="ECO:0000313" key="6">
    <source>
        <dbReference type="RefSeq" id="XP_035694164.1"/>
    </source>
</evidence>
<feature type="chain" id="PRO_5039902932" evidence="3">
    <location>
        <begin position="20"/>
        <end position="366"/>
    </location>
</feature>
<dbReference type="Proteomes" id="UP000001554">
    <property type="component" value="Chromosome 12"/>
</dbReference>